<protein>
    <submittedName>
        <fullName evidence="1">Peptide ABC transporter substrate-binding protein</fullName>
    </submittedName>
</protein>
<dbReference type="EMBL" id="WKKY01001523">
    <property type="protein sequence ID" value="MSE22775.1"/>
    <property type="molecule type" value="Genomic_DNA"/>
</dbReference>
<reference evidence="1 2" key="1">
    <citation type="submission" date="2019-11" db="EMBL/GenBank/DDBJ databases">
        <title>Draft Genome Sequence of Plant Growth-Promoting Rhizosphere-Associated Bacteria.</title>
        <authorList>
            <person name="Vasilyev I.Y."/>
            <person name="Radchenko V."/>
            <person name="Ilnitskaya E.V."/>
        </authorList>
    </citation>
    <scope>NUCLEOTIDE SEQUENCE [LARGE SCALE GENOMIC DNA]</scope>
    <source>
        <strain evidence="1 2">VRA_07sq_f</strain>
    </source>
</reference>
<dbReference type="AlphaFoldDB" id="A0A844EHY6"/>
<sequence>GNSKYAPPQTLNWTENTALATADISKATDTLSFDVLMNTQEGLYRLDKNGTPKGALATNTIITDNGRHYTFNLRKGVKWTNG</sequence>
<proteinExistence type="predicted"/>
<name>A0A844EHY6_9LACO</name>
<comment type="caution">
    <text evidence="1">The sequence shown here is derived from an EMBL/GenBank/DDBJ whole genome shotgun (WGS) entry which is preliminary data.</text>
</comment>
<dbReference type="Gene3D" id="3.90.76.10">
    <property type="entry name" value="Dipeptide-binding Protein, Domain 1"/>
    <property type="match status" value="1"/>
</dbReference>
<organism evidence="1 2">
    <name type="scientific">Lentilactobacillus parabuchneri</name>
    <dbReference type="NCBI Taxonomy" id="152331"/>
    <lineage>
        <taxon>Bacteria</taxon>
        <taxon>Bacillati</taxon>
        <taxon>Bacillota</taxon>
        <taxon>Bacilli</taxon>
        <taxon>Lactobacillales</taxon>
        <taxon>Lactobacillaceae</taxon>
        <taxon>Lentilactobacillus</taxon>
    </lineage>
</organism>
<gene>
    <name evidence="1" type="ORF">GKC44_16395</name>
</gene>
<feature type="non-terminal residue" evidence="1">
    <location>
        <position position="82"/>
    </location>
</feature>
<dbReference type="SUPFAM" id="SSF53850">
    <property type="entry name" value="Periplasmic binding protein-like II"/>
    <property type="match status" value="1"/>
</dbReference>
<dbReference type="Proteomes" id="UP000491237">
    <property type="component" value="Unassembled WGS sequence"/>
</dbReference>
<dbReference type="Gene3D" id="3.40.190.10">
    <property type="entry name" value="Periplasmic binding protein-like II"/>
    <property type="match status" value="1"/>
</dbReference>
<feature type="non-terminal residue" evidence="1">
    <location>
        <position position="1"/>
    </location>
</feature>
<accession>A0A844EHY6</accession>
<evidence type="ECO:0000313" key="2">
    <source>
        <dbReference type="Proteomes" id="UP000491237"/>
    </source>
</evidence>
<evidence type="ECO:0000313" key="1">
    <source>
        <dbReference type="EMBL" id="MSE22775.1"/>
    </source>
</evidence>